<dbReference type="Ensembl" id="ENSMUST00000144963.8">
    <property type="protein sequence ID" value="ENSMUSP00000114684.2"/>
    <property type="gene ID" value="ENSMUSG00000026972.16"/>
</dbReference>
<dbReference type="Antibodypedia" id="49444">
    <property type="antibodies" value="146 antibodies from 25 providers"/>
</dbReference>
<dbReference type="VEuPathDB" id="HostDB:ENSMUSG00000026972"/>
<name>D6RDR8_MOUSE</name>
<keyword evidence="3" id="KW-1185">Reference proteome</keyword>
<protein>
    <submittedName>
        <fullName evidence="1">Arrestin domain containing 1</fullName>
    </submittedName>
</protein>
<reference evidence="1" key="4">
    <citation type="submission" date="2025-09" db="UniProtKB">
        <authorList>
            <consortium name="Ensembl"/>
        </authorList>
    </citation>
    <scope>IDENTIFICATION</scope>
    <source>
        <strain evidence="1">C57BL/6J</strain>
    </source>
</reference>
<dbReference type="AlphaFoldDB" id="D6RDR8"/>
<organism evidence="1 3">
    <name type="scientific">Mus musculus</name>
    <name type="common">Mouse</name>
    <dbReference type="NCBI Taxonomy" id="10090"/>
    <lineage>
        <taxon>Eukaryota</taxon>
        <taxon>Metazoa</taxon>
        <taxon>Chordata</taxon>
        <taxon>Craniata</taxon>
        <taxon>Vertebrata</taxon>
        <taxon>Euteleostomi</taxon>
        <taxon>Mammalia</taxon>
        <taxon>Eutheria</taxon>
        <taxon>Euarchontoglires</taxon>
        <taxon>Glires</taxon>
        <taxon>Rodentia</taxon>
        <taxon>Myomorpha</taxon>
        <taxon>Muroidea</taxon>
        <taxon>Muridae</taxon>
        <taxon>Murinae</taxon>
        <taxon>Mus</taxon>
        <taxon>Mus</taxon>
    </lineage>
</organism>
<dbReference type="ProteomicsDB" id="303834"/>
<dbReference type="ExpressionAtlas" id="D6RDR8">
    <property type="expression patterns" value="baseline and differential"/>
</dbReference>
<dbReference type="MGI" id="MGI:2446136">
    <property type="gene designation" value="Arrdc1"/>
</dbReference>
<dbReference type="HOGENOM" id="CLU_2941127_0_0_1"/>
<accession>D6RDR8</accession>
<reference evidence="1 3" key="1">
    <citation type="journal article" date="2009" name="PLoS Biol.">
        <title>Lineage-specific biology revealed by a finished genome assembly of the mouse.</title>
        <authorList>
            <consortium name="Mouse Genome Sequencing Consortium"/>
            <person name="Church D.M."/>
            <person name="Goodstadt L."/>
            <person name="Hillier L.W."/>
            <person name="Zody M.C."/>
            <person name="Goldstein S."/>
            <person name="She X."/>
            <person name="Bult C.J."/>
            <person name="Agarwala R."/>
            <person name="Cherry J.L."/>
            <person name="DiCuccio M."/>
            <person name="Hlavina W."/>
            <person name="Kapustin Y."/>
            <person name="Meric P."/>
            <person name="Maglott D."/>
            <person name="Birtle Z."/>
            <person name="Marques A.C."/>
            <person name="Graves T."/>
            <person name="Zhou S."/>
            <person name="Teague B."/>
            <person name="Potamousis K."/>
            <person name="Churas C."/>
            <person name="Place M."/>
            <person name="Herschleb J."/>
            <person name="Runnheim R."/>
            <person name="Forrest D."/>
            <person name="Amos-Landgraf J."/>
            <person name="Schwartz D.C."/>
            <person name="Cheng Z."/>
            <person name="Lindblad-Toh K."/>
            <person name="Eichler E.E."/>
            <person name="Ponting C.P."/>
        </authorList>
    </citation>
    <scope>NUCLEOTIDE SEQUENCE [LARGE SCALE GENOMIC DNA]</scope>
    <source>
        <strain evidence="1 3">C57BL/6J</strain>
    </source>
</reference>
<dbReference type="GeneTree" id="ENSGT00940000159652"/>
<sequence length="60" mass="6546">MGRVQLFEIRLSQGRVVYGPGEPLAGTVHLRLGAPLPFRGSLPAGEHNFPFQFLLPGSQM</sequence>
<reference evidence="1" key="3">
    <citation type="submission" date="2025-08" db="UniProtKB">
        <authorList>
            <consortium name="Ensembl"/>
        </authorList>
    </citation>
    <scope>IDENTIFICATION</scope>
    <source>
        <strain evidence="1">C57BL/6J</strain>
    </source>
</reference>
<reference evidence="1 3" key="2">
    <citation type="journal article" date="2011" name="PLoS Biol.">
        <title>Modernizing reference genome assemblies.</title>
        <authorList>
            <person name="Church D.M."/>
            <person name="Schneider V.A."/>
            <person name="Graves T."/>
            <person name="Auger K."/>
            <person name="Cunningham F."/>
            <person name="Bouk N."/>
            <person name="Chen H.C."/>
            <person name="Agarwala R."/>
            <person name="McLaren W.M."/>
            <person name="Ritchie G.R."/>
            <person name="Albracht D."/>
            <person name="Kremitzki M."/>
            <person name="Rock S."/>
            <person name="Kotkiewicz H."/>
            <person name="Kremitzki C."/>
            <person name="Wollam A."/>
            <person name="Trani L."/>
            <person name="Fulton L."/>
            <person name="Fulton R."/>
            <person name="Matthews L."/>
            <person name="Whitehead S."/>
            <person name="Chow W."/>
            <person name="Torrance J."/>
            <person name="Dunn M."/>
            <person name="Harden G."/>
            <person name="Threadgold G."/>
            <person name="Wood J."/>
            <person name="Collins J."/>
            <person name="Heath P."/>
            <person name="Griffiths G."/>
            <person name="Pelan S."/>
            <person name="Grafham D."/>
            <person name="Eichler E.E."/>
            <person name="Weinstock G."/>
            <person name="Mardis E.R."/>
            <person name="Wilson R.K."/>
            <person name="Howe K."/>
            <person name="Flicek P."/>
            <person name="Hubbard T."/>
        </authorList>
    </citation>
    <scope>NUCLEOTIDE SEQUENCE [LARGE SCALE GENOMIC DNA]</scope>
    <source>
        <strain evidence="1 3">C57BL/6J</strain>
    </source>
</reference>
<evidence type="ECO:0000313" key="2">
    <source>
        <dbReference type="MGI" id="MGI:2446136"/>
    </source>
</evidence>
<gene>
    <name evidence="1 2" type="primary">Arrdc1</name>
</gene>
<dbReference type="Proteomes" id="UP000000589">
    <property type="component" value="Chromosome 2"/>
</dbReference>
<proteinExistence type="evidence at protein level"/>
<dbReference type="Bgee" id="ENSMUSG00000026972">
    <property type="expression patterns" value="Expressed in granulocyte and 246 other cell types or tissues"/>
</dbReference>
<dbReference type="SMR" id="D6RDR8"/>
<evidence type="ECO:0000313" key="3">
    <source>
        <dbReference type="Proteomes" id="UP000000589"/>
    </source>
</evidence>
<evidence type="ECO:0007829" key="4">
    <source>
        <dbReference type="ProteomicsDB" id="D6RDR8"/>
    </source>
</evidence>
<keyword evidence="4" id="KW-1267">Proteomics identification</keyword>
<evidence type="ECO:0000313" key="1">
    <source>
        <dbReference type="Ensembl" id="ENSMUSP00000114684.2"/>
    </source>
</evidence>
<dbReference type="AGR" id="MGI:2446136"/>